<evidence type="ECO:0000259" key="3">
    <source>
        <dbReference type="Pfam" id="PF13439"/>
    </source>
</evidence>
<evidence type="ECO:0000313" key="4">
    <source>
        <dbReference type="EMBL" id="QCK87831.1"/>
    </source>
</evidence>
<dbReference type="AlphaFoldDB" id="A0A4D7QMU4"/>
<dbReference type="KEGG" id="paqt:E8L99_19765"/>
<dbReference type="Gene3D" id="3.40.50.2000">
    <property type="entry name" value="Glycogen Phosphorylase B"/>
    <property type="match status" value="2"/>
</dbReference>
<evidence type="ECO:0000256" key="1">
    <source>
        <dbReference type="ARBA" id="ARBA00022676"/>
    </source>
</evidence>
<dbReference type="CDD" id="cd03801">
    <property type="entry name" value="GT4_PimA-like"/>
    <property type="match status" value="1"/>
</dbReference>
<dbReference type="OrthoDB" id="9790710at2"/>
<dbReference type="Proteomes" id="UP000298588">
    <property type="component" value="Chromosome"/>
</dbReference>
<dbReference type="PANTHER" id="PTHR12526:SF510">
    <property type="entry name" value="D-INOSITOL 3-PHOSPHATE GLYCOSYLTRANSFERASE"/>
    <property type="match status" value="1"/>
</dbReference>
<keyword evidence="1" id="KW-0328">Glycosyltransferase</keyword>
<evidence type="ECO:0000256" key="2">
    <source>
        <dbReference type="ARBA" id="ARBA00022679"/>
    </source>
</evidence>
<keyword evidence="5" id="KW-1185">Reference proteome</keyword>
<protein>
    <submittedName>
        <fullName evidence="4">Glycosyltransferase family 4 protein</fullName>
    </submittedName>
</protein>
<proteinExistence type="predicted"/>
<dbReference type="Pfam" id="PF13692">
    <property type="entry name" value="Glyco_trans_1_4"/>
    <property type="match status" value="1"/>
</dbReference>
<dbReference type="PROSITE" id="PS51257">
    <property type="entry name" value="PROKAR_LIPOPROTEIN"/>
    <property type="match status" value="1"/>
</dbReference>
<dbReference type="EMBL" id="CP039865">
    <property type="protein sequence ID" value="QCK87831.1"/>
    <property type="molecule type" value="Genomic_DNA"/>
</dbReference>
<reference evidence="4 5" key="1">
    <citation type="submission" date="2019-04" db="EMBL/GenBank/DDBJ databases">
        <title>Phreatobacter aquaticus sp. nov.</title>
        <authorList>
            <person name="Choi A."/>
            <person name="Baek K."/>
        </authorList>
    </citation>
    <scope>NUCLEOTIDE SEQUENCE [LARGE SCALE GENOMIC DNA]</scope>
    <source>
        <strain evidence="4 5">NMCR1094</strain>
    </source>
</reference>
<evidence type="ECO:0000313" key="5">
    <source>
        <dbReference type="Proteomes" id="UP000298588"/>
    </source>
</evidence>
<name>A0A4D7QMU4_9HYPH</name>
<gene>
    <name evidence="4" type="ORF">E8L99_19765</name>
</gene>
<accession>A0A4D7QMU4</accession>
<dbReference type="GO" id="GO:0016757">
    <property type="term" value="F:glycosyltransferase activity"/>
    <property type="evidence" value="ECO:0007669"/>
    <property type="project" value="UniProtKB-KW"/>
</dbReference>
<feature type="domain" description="Glycosyltransferase subfamily 4-like N-terminal" evidence="3">
    <location>
        <begin position="82"/>
        <end position="224"/>
    </location>
</feature>
<dbReference type="InterPro" id="IPR028098">
    <property type="entry name" value="Glyco_trans_4-like_N"/>
</dbReference>
<keyword evidence="2 4" id="KW-0808">Transferase</keyword>
<dbReference type="SUPFAM" id="SSF53756">
    <property type="entry name" value="UDP-Glycosyltransferase/glycogen phosphorylase"/>
    <property type="match status" value="1"/>
</dbReference>
<sequence>MPCAGYRRGSSADADPCRGTIMNVAILLSCGSFEGFFGRVLGQTRESYLASYRGDWSWYYAAGLLQNGIKPILYIPSLVESGRYQTDAGIDVRFLPLAAWYQPIEKRPLLKRLSRATRFSLYADERCNTLAFMAPLEQGLVQDEIGVLYVQEYWSGRFDHIVHRVGVPVVAADHGGLAKGVVKWFKRRAFAKAAVIYCQTPDECDVARQYGAPVKLQPNGCDTTQFLPNSGVERRKSVLTVARLTNKQKRTSDLIRAMALLPDDWTLDIVGAGPDMDMLKQLTVELGVAGRVAFHGFVGRDEVQRHLQTCGVYAMPSSNEAVAIAALEAMGSGASVVLSRIRAFESLVEDGVDGRLVSVGDPAALASAILDAWENRQARGARAAETVRRRFDTTTLYRDLARSLRMTVSP</sequence>
<dbReference type="PANTHER" id="PTHR12526">
    <property type="entry name" value="GLYCOSYLTRANSFERASE"/>
    <property type="match status" value="1"/>
</dbReference>
<dbReference type="Pfam" id="PF13439">
    <property type="entry name" value="Glyco_transf_4"/>
    <property type="match status" value="1"/>
</dbReference>
<organism evidence="4 5">
    <name type="scientific">Phreatobacter aquaticus</name>
    <dbReference type="NCBI Taxonomy" id="2570229"/>
    <lineage>
        <taxon>Bacteria</taxon>
        <taxon>Pseudomonadati</taxon>
        <taxon>Pseudomonadota</taxon>
        <taxon>Alphaproteobacteria</taxon>
        <taxon>Hyphomicrobiales</taxon>
        <taxon>Phreatobacteraceae</taxon>
        <taxon>Phreatobacter</taxon>
    </lineage>
</organism>